<proteinExistence type="predicted"/>
<evidence type="ECO:0008006" key="3">
    <source>
        <dbReference type="Google" id="ProtNLM"/>
    </source>
</evidence>
<comment type="caution">
    <text evidence="1">The sequence shown here is derived from an EMBL/GenBank/DDBJ whole genome shotgun (WGS) entry which is preliminary data.</text>
</comment>
<evidence type="ECO:0000313" key="1">
    <source>
        <dbReference type="EMBL" id="KAH1074147.1"/>
    </source>
</evidence>
<dbReference type="Proteomes" id="UP000828251">
    <property type="component" value="Unassembled WGS sequence"/>
</dbReference>
<dbReference type="EMBL" id="JAIQCV010000008">
    <property type="protein sequence ID" value="KAH1074147.1"/>
    <property type="molecule type" value="Genomic_DNA"/>
</dbReference>
<accession>A0A9D3ZY75</accession>
<keyword evidence="2" id="KW-1185">Reference proteome</keyword>
<gene>
    <name evidence="1" type="ORF">J1N35_026475</name>
</gene>
<dbReference type="OrthoDB" id="1001905at2759"/>
<protein>
    <recommendedName>
        <fullName evidence="3">Reverse transcriptase domain-containing protein</fullName>
    </recommendedName>
</protein>
<organism evidence="1 2">
    <name type="scientific">Gossypium stocksii</name>
    <dbReference type="NCBI Taxonomy" id="47602"/>
    <lineage>
        <taxon>Eukaryota</taxon>
        <taxon>Viridiplantae</taxon>
        <taxon>Streptophyta</taxon>
        <taxon>Embryophyta</taxon>
        <taxon>Tracheophyta</taxon>
        <taxon>Spermatophyta</taxon>
        <taxon>Magnoliopsida</taxon>
        <taxon>eudicotyledons</taxon>
        <taxon>Gunneridae</taxon>
        <taxon>Pentapetalae</taxon>
        <taxon>rosids</taxon>
        <taxon>malvids</taxon>
        <taxon>Malvales</taxon>
        <taxon>Malvaceae</taxon>
        <taxon>Malvoideae</taxon>
        <taxon>Gossypium</taxon>
    </lineage>
</organism>
<name>A0A9D3ZY75_9ROSI</name>
<reference evidence="1 2" key="1">
    <citation type="journal article" date="2021" name="Plant Biotechnol. J.">
        <title>Multi-omics assisted identification of the key and species-specific regulatory components of drought-tolerant mechanisms in Gossypium stocksii.</title>
        <authorList>
            <person name="Yu D."/>
            <person name="Ke L."/>
            <person name="Zhang D."/>
            <person name="Wu Y."/>
            <person name="Sun Y."/>
            <person name="Mei J."/>
            <person name="Sun J."/>
            <person name="Sun Y."/>
        </authorList>
    </citation>
    <scope>NUCLEOTIDE SEQUENCE [LARGE SCALE GENOMIC DNA]</scope>
    <source>
        <strain evidence="2">cv. E1</strain>
        <tissue evidence="1">Leaf</tissue>
    </source>
</reference>
<dbReference type="AlphaFoldDB" id="A0A9D3ZY75"/>
<evidence type="ECO:0000313" key="2">
    <source>
        <dbReference type="Proteomes" id="UP000828251"/>
    </source>
</evidence>
<sequence length="66" mass="7597">MEPNKALSIDGLSSSSFNQHWDIVGTDTMRNGPNKRCVIKLDMSKAYDRVEWNFIEAVMQKMGFEK</sequence>